<reference evidence="3" key="1">
    <citation type="submission" date="2019-02" db="EMBL/GenBank/DDBJ databases">
        <title>Draft genome sequence of Muricauda sp. 176CP4-71.</title>
        <authorList>
            <person name="Park J.-S."/>
        </authorList>
    </citation>
    <scope>NUCLEOTIDE SEQUENCE [LARGE SCALE GENOMIC DNA]</scope>
    <source>
        <strain evidence="3">176GS2-150</strain>
    </source>
</reference>
<keyword evidence="1" id="KW-0472">Membrane</keyword>
<dbReference type="RefSeq" id="WP_130567382.1">
    <property type="nucleotide sequence ID" value="NZ_SHLY01000006.1"/>
</dbReference>
<proteinExistence type="predicted"/>
<comment type="caution">
    <text evidence="2">The sequence shown here is derived from an EMBL/GenBank/DDBJ whole genome shotgun (WGS) entry which is preliminary data.</text>
</comment>
<protein>
    <submittedName>
        <fullName evidence="2">Uncharacterized protein</fullName>
    </submittedName>
</protein>
<name>A0ABY1WM63_9GAMM</name>
<sequence>MTLKIEGYGTVAIAFALMTVVGCGYVLSQTLPDAFQMERYERASVPAFEIINVVMGNVGRALATIAAFLVLAKRRSAFPIMAAAFILSLANSVLYSYPTFGAVFANPSVSNIAWHYVPLLFYGLFLIVLLTKAKSLLPGAEPNNASH</sequence>
<feature type="transmembrane region" description="Helical" evidence="1">
    <location>
        <begin position="47"/>
        <end position="71"/>
    </location>
</feature>
<dbReference type="PROSITE" id="PS51257">
    <property type="entry name" value="PROKAR_LIPOPROTEIN"/>
    <property type="match status" value="1"/>
</dbReference>
<keyword evidence="1" id="KW-0812">Transmembrane</keyword>
<dbReference type="Proteomes" id="UP000292544">
    <property type="component" value="Unassembled WGS sequence"/>
</dbReference>
<accession>A0ABY1WM63</accession>
<feature type="transmembrane region" description="Helical" evidence="1">
    <location>
        <begin position="112"/>
        <end position="130"/>
    </location>
</feature>
<dbReference type="EMBL" id="SHLY01000006">
    <property type="protein sequence ID" value="TAA42567.1"/>
    <property type="molecule type" value="Genomic_DNA"/>
</dbReference>
<feature type="transmembrane region" description="Helical" evidence="1">
    <location>
        <begin position="7"/>
        <end position="27"/>
    </location>
</feature>
<feature type="transmembrane region" description="Helical" evidence="1">
    <location>
        <begin position="78"/>
        <end position="97"/>
    </location>
</feature>
<evidence type="ECO:0000256" key="1">
    <source>
        <dbReference type="SAM" id="Phobius"/>
    </source>
</evidence>
<keyword evidence="1" id="KW-1133">Transmembrane helix</keyword>
<gene>
    <name evidence="2" type="ORF">EXY25_14845</name>
</gene>
<keyword evidence="3" id="KW-1185">Reference proteome</keyword>
<evidence type="ECO:0000313" key="2">
    <source>
        <dbReference type="EMBL" id="TAA42567.1"/>
    </source>
</evidence>
<evidence type="ECO:0000313" key="3">
    <source>
        <dbReference type="Proteomes" id="UP000292544"/>
    </source>
</evidence>
<organism evidence="2 3">
    <name type="scientific">Corallincola spongiicola</name>
    <dbReference type="NCBI Taxonomy" id="2520508"/>
    <lineage>
        <taxon>Bacteria</taxon>
        <taxon>Pseudomonadati</taxon>
        <taxon>Pseudomonadota</taxon>
        <taxon>Gammaproteobacteria</taxon>
        <taxon>Alteromonadales</taxon>
        <taxon>Psychromonadaceae</taxon>
        <taxon>Corallincola</taxon>
    </lineage>
</organism>